<dbReference type="AlphaFoldDB" id="A0A1R2C2H3"/>
<feature type="region of interest" description="Disordered" evidence="1">
    <location>
        <begin position="58"/>
        <end position="91"/>
    </location>
</feature>
<feature type="region of interest" description="Disordered" evidence="1">
    <location>
        <begin position="320"/>
        <end position="344"/>
    </location>
</feature>
<organism evidence="2 3">
    <name type="scientific">Stentor coeruleus</name>
    <dbReference type="NCBI Taxonomy" id="5963"/>
    <lineage>
        <taxon>Eukaryota</taxon>
        <taxon>Sar</taxon>
        <taxon>Alveolata</taxon>
        <taxon>Ciliophora</taxon>
        <taxon>Postciliodesmatophora</taxon>
        <taxon>Heterotrichea</taxon>
        <taxon>Heterotrichida</taxon>
        <taxon>Stentoridae</taxon>
        <taxon>Stentor</taxon>
    </lineage>
</organism>
<feature type="region of interest" description="Disordered" evidence="1">
    <location>
        <begin position="209"/>
        <end position="241"/>
    </location>
</feature>
<sequence length="525" mass="58744">MFTITAEDFPPKKKKWIRPGANSLRTDDIEGARPKLPGYQYMNKPNFYSVEDIEKASPQPRYRSLNKPEYNLQTNDIPNASPSSVNFKTNRKGHNPLTPEYNLATFSVKPSTPPRFIRDTIDIDDIEGSKPSIYSKWQTRNTTDISDIPGATARQKKDLIKPDLMNPKDINTLEVFESKRKTNPLMPEYLSRDENNKLIKIGPVDGSIPKRSVNLSQSPHSRHLDTKDIDGATAGTKGNGPLGTKLRNYIRSPNDTLDIEGAQSGTYKKGISTIRETNPLDPDYTWMTEEPSTEVKKIAETLPNDKFFIKNQAKFWGATPSVSEISSRKPSEPPTPGNDDLKRNAKRFYGHDLGTPNTLQLEFNKNATKFFEPTGKINQISYLPEGSIHKTKKKTAYVDLDSQSYQDNAKKFFYGNTPLQSRTSSSVDPAFRHAMNDFYAVTPLQSQGNKAETPIVSTNLPIVSQKGSSRNSEASEYKFSLSRAEIGKPVQILHDGEVKKSNTGSISGHSERKSLTAAAKQQLYS</sequence>
<dbReference type="OrthoDB" id="437249at2759"/>
<gene>
    <name evidence="2" type="ORF">SteCoe_15886</name>
</gene>
<feature type="region of interest" description="Disordered" evidence="1">
    <location>
        <begin position="495"/>
        <end position="525"/>
    </location>
</feature>
<dbReference type="EMBL" id="MPUH01000311">
    <property type="protein sequence ID" value="OMJ83234.1"/>
    <property type="molecule type" value="Genomic_DNA"/>
</dbReference>
<evidence type="ECO:0000256" key="1">
    <source>
        <dbReference type="SAM" id="MobiDB-lite"/>
    </source>
</evidence>
<dbReference type="PANTHER" id="PTHR38130:SF1">
    <property type="entry name" value="EF-HAND DOMAIN-CONTAINING PROTEIN"/>
    <property type="match status" value="1"/>
</dbReference>
<evidence type="ECO:0000313" key="2">
    <source>
        <dbReference type="EMBL" id="OMJ83234.1"/>
    </source>
</evidence>
<reference evidence="2 3" key="1">
    <citation type="submission" date="2016-11" db="EMBL/GenBank/DDBJ databases">
        <title>The macronuclear genome of Stentor coeruleus: a giant cell with tiny introns.</title>
        <authorList>
            <person name="Slabodnick M."/>
            <person name="Ruby J.G."/>
            <person name="Reiff S.B."/>
            <person name="Swart E.C."/>
            <person name="Gosai S."/>
            <person name="Prabakaran S."/>
            <person name="Witkowska E."/>
            <person name="Larue G.E."/>
            <person name="Fisher S."/>
            <person name="Freeman R.M."/>
            <person name="Gunawardena J."/>
            <person name="Chu W."/>
            <person name="Stover N.A."/>
            <person name="Gregory B.D."/>
            <person name="Nowacki M."/>
            <person name="Derisi J."/>
            <person name="Roy S.W."/>
            <person name="Marshall W.F."/>
            <person name="Sood P."/>
        </authorList>
    </citation>
    <scope>NUCLEOTIDE SEQUENCE [LARGE SCALE GENOMIC DNA]</scope>
    <source>
        <strain evidence="2">WM001</strain>
    </source>
</reference>
<evidence type="ECO:0000313" key="3">
    <source>
        <dbReference type="Proteomes" id="UP000187209"/>
    </source>
</evidence>
<keyword evidence="3" id="KW-1185">Reference proteome</keyword>
<proteinExistence type="predicted"/>
<name>A0A1R2C2H3_9CILI</name>
<feature type="compositionally biased region" description="Polar residues" evidence="1">
    <location>
        <begin position="71"/>
        <end position="88"/>
    </location>
</feature>
<feature type="region of interest" description="Disordered" evidence="1">
    <location>
        <begin position="1"/>
        <end position="21"/>
    </location>
</feature>
<protein>
    <submittedName>
        <fullName evidence="2">Uncharacterized protein</fullName>
    </submittedName>
</protein>
<dbReference type="Proteomes" id="UP000187209">
    <property type="component" value="Unassembled WGS sequence"/>
</dbReference>
<comment type="caution">
    <text evidence="2">The sequence shown here is derived from an EMBL/GenBank/DDBJ whole genome shotgun (WGS) entry which is preliminary data.</text>
</comment>
<dbReference type="PANTHER" id="PTHR38130">
    <property type="entry name" value="EF-HAND DOMAIN-CONTAINING PROTEIN"/>
    <property type="match status" value="1"/>
</dbReference>
<accession>A0A1R2C2H3</accession>